<protein>
    <recommendedName>
        <fullName evidence="2">SbsA Ig-like domain-containing protein</fullName>
    </recommendedName>
</protein>
<proteinExistence type="predicted"/>
<keyword evidence="1" id="KW-0732">Signal</keyword>
<dbReference type="Proteomes" id="UP000231843">
    <property type="component" value="Unassembled WGS sequence"/>
</dbReference>
<dbReference type="PROSITE" id="PS51257">
    <property type="entry name" value="PROKAR_LIPOPROTEIN"/>
    <property type="match status" value="1"/>
</dbReference>
<comment type="caution">
    <text evidence="3">The sequence shown here is derived from an EMBL/GenBank/DDBJ whole genome shotgun (WGS) entry which is preliminary data.</text>
</comment>
<reference evidence="3 4" key="1">
    <citation type="submission" date="2017-07" db="EMBL/GenBank/DDBJ databases">
        <title>Leptospira spp. isolated from tropical soils.</title>
        <authorList>
            <person name="Thibeaux R."/>
            <person name="Iraola G."/>
            <person name="Ferres I."/>
            <person name="Bierque E."/>
            <person name="Girault D."/>
            <person name="Soupe-Gilbert M.-E."/>
            <person name="Picardeau M."/>
            <person name="Goarant C."/>
        </authorList>
    </citation>
    <scope>NUCLEOTIDE SEQUENCE [LARGE SCALE GENOMIC DNA]</scope>
    <source>
        <strain evidence="3 4">ES4-C-A1</strain>
    </source>
</reference>
<dbReference type="AlphaFoldDB" id="A0A2N0A1G3"/>
<gene>
    <name evidence="3" type="ORF">CH365_06980</name>
</gene>
<evidence type="ECO:0000259" key="2">
    <source>
        <dbReference type="Pfam" id="PF13205"/>
    </source>
</evidence>
<dbReference type="RefSeq" id="WP_100767849.1">
    <property type="nucleotide sequence ID" value="NZ_NPEA01000003.1"/>
</dbReference>
<feature type="domain" description="SbsA Ig-like" evidence="2">
    <location>
        <begin position="182"/>
        <end position="263"/>
    </location>
</feature>
<evidence type="ECO:0000256" key="1">
    <source>
        <dbReference type="ARBA" id="ARBA00022729"/>
    </source>
</evidence>
<dbReference type="OrthoDB" id="343030at2"/>
<feature type="domain" description="SbsA Ig-like" evidence="2">
    <location>
        <begin position="39"/>
        <end position="132"/>
    </location>
</feature>
<evidence type="ECO:0000313" key="3">
    <source>
        <dbReference type="EMBL" id="PJZ78145.1"/>
    </source>
</evidence>
<accession>A0A2N0A1G3</accession>
<dbReference type="InterPro" id="IPR032812">
    <property type="entry name" value="SbsA_Ig"/>
</dbReference>
<sequence length="461" mass="48827">MRFNFLKETIYGLSLFFLVSCDQLTGSASKMFPFLGGSENPKLVYYYPLKDTANVPPNASISFLFDKEMNIDSCISAFVIEPKITGFFASSPFGFEFTPSAPLSDGTYTITITKSCEDKSGLDLDNVFVLRFAVGSVPGGNQLAPTVVSASTLHGTPATCNAGGGASINFSTNTVEDTCVGSVASRTPIQIVFSSPMDRTITTLALSYTASLAASLSWSSDSQTLTILPDGPLNFGTRYTFKIDSSAQSQVGYRLDAPFTANFVAGGLNPLPVVQAVGLESQGCSTTSPGSGSASGGDWTLGSCFWDNSLPLLSSGSYRFRGGDDGSGTIGSSNACADVNTDNFRVIFNNYMNPGNTVNAVRLQRVSPPSSNIRTATYVWSDCQAVFPFGCKVLTIAFSEQESSCNGTLFGDSSTGGDFNLDRTDNAPANFPFYQLIVDTSAQDVNGKNLSSQFIFGVEGK</sequence>
<dbReference type="Gene3D" id="2.60.40.3710">
    <property type="match status" value="1"/>
</dbReference>
<evidence type="ECO:0000313" key="4">
    <source>
        <dbReference type="Proteomes" id="UP000231843"/>
    </source>
</evidence>
<keyword evidence="4" id="KW-1185">Reference proteome</keyword>
<organism evidence="3 4">
    <name type="scientific">Leptospira neocaledonica</name>
    <dbReference type="NCBI Taxonomy" id="2023192"/>
    <lineage>
        <taxon>Bacteria</taxon>
        <taxon>Pseudomonadati</taxon>
        <taxon>Spirochaetota</taxon>
        <taxon>Spirochaetia</taxon>
        <taxon>Leptospirales</taxon>
        <taxon>Leptospiraceae</taxon>
        <taxon>Leptospira</taxon>
    </lineage>
</organism>
<dbReference type="Pfam" id="PF13205">
    <property type="entry name" value="Big_5"/>
    <property type="match status" value="2"/>
</dbReference>
<dbReference type="EMBL" id="NPEA01000003">
    <property type="protein sequence ID" value="PJZ78145.1"/>
    <property type="molecule type" value="Genomic_DNA"/>
</dbReference>
<name>A0A2N0A1G3_9LEPT</name>